<evidence type="ECO:0000256" key="14">
    <source>
        <dbReference type="ARBA" id="ARBA00023002"/>
    </source>
</evidence>
<keyword evidence="12" id="KW-0274">FAD</keyword>
<dbReference type="GO" id="GO:0005506">
    <property type="term" value="F:iron ion binding"/>
    <property type="evidence" value="ECO:0007669"/>
    <property type="project" value="InterPro"/>
</dbReference>
<evidence type="ECO:0000256" key="10">
    <source>
        <dbReference type="ARBA" id="ARBA00022630"/>
    </source>
</evidence>
<evidence type="ECO:0000256" key="8">
    <source>
        <dbReference type="ARBA" id="ARBA00022448"/>
    </source>
</evidence>
<evidence type="ECO:0000256" key="15">
    <source>
        <dbReference type="ARBA" id="ARBA00023004"/>
    </source>
</evidence>
<evidence type="ECO:0000256" key="3">
    <source>
        <dbReference type="ARBA" id="ARBA00002792"/>
    </source>
</evidence>
<evidence type="ECO:0000256" key="16">
    <source>
        <dbReference type="ARBA" id="ARBA00023027"/>
    </source>
</evidence>
<dbReference type="InterPro" id="IPR024935">
    <property type="entry name" value="Rubredoxin_dom"/>
</dbReference>
<dbReference type="CDD" id="cd00730">
    <property type="entry name" value="rubredoxin"/>
    <property type="match status" value="1"/>
</dbReference>
<evidence type="ECO:0000256" key="13">
    <source>
        <dbReference type="ARBA" id="ARBA00022982"/>
    </source>
</evidence>
<dbReference type="eggNOG" id="COG1251">
    <property type="taxonomic scope" value="Bacteria"/>
</dbReference>
<dbReference type="Pfam" id="PF00301">
    <property type="entry name" value="Rubredoxin"/>
    <property type="match status" value="1"/>
</dbReference>
<dbReference type="InterPro" id="IPR041364">
    <property type="entry name" value="Rbx-bd"/>
</dbReference>
<dbReference type="InterPro" id="IPR023753">
    <property type="entry name" value="FAD/NAD-binding_dom"/>
</dbReference>
<dbReference type="Gene3D" id="2.20.28.10">
    <property type="match status" value="1"/>
</dbReference>
<keyword evidence="13" id="KW-0249">Electron transport</keyword>
<protein>
    <submittedName>
        <fullName evidence="18">Rubredoxin-NAD(+) reductase</fullName>
    </submittedName>
</protein>
<keyword evidence="8" id="KW-0813">Transport</keyword>
<keyword evidence="19" id="KW-1185">Reference proteome</keyword>
<comment type="pathway">
    <text evidence="5">Hydrocarbon metabolism; alkane degradation.</text>
</comment>
<dbReference type="PANTHER" id="PTHR43429:SF3">
    <property type="entry name" value="NITRITE REDUCTASE [NAD(P)H]"/>
    <property type="match status" value="1"/>
</dbReference>
<feature type="domain" description="Rubredoxin-like" evidence="17">
    <location>
        <begin position="1"/>
        <end position="52"/>
    </location>
</feature>
<evidence type="ECO:0000256" key="12">
    <source>
        <dbReference type="ARBA" id="ARBA00022827"/>
    </source>
</evidence>
<dbReference type="PROSITE" id="PS50903">
    <property type="entry name" value="RUBREDOXIN_LIKE"/>
    <property type="match status" value="1"/>
</dbReference>
<organism evidence="18 19">
    <name type="scientific">Pseudomonas rhizosphaerae</name>
    <dbReference type="NCBI Taxonomy" id="216142"/>
    <lineage>
        <taxon>Bacteria</taxon>
        <taxon>Pseudomonadati</taxon>
        <taxon>Pseudomonadota</taxon>
        <taxon>Gammaproteobacteria</taxon>
        <taxon>Pseudomonadales</taxon>
        <taxon>Pseudomonadaceae</taxon>
        <taxon>Pseudomonas</taxon>
    </lineage>
</organism>
<accession>A0A089YNM1</accession>
<comment type="similarity">
    <text evidence="6">Belongs to the rubredoxin family.</text>
</comment>
<dbReference type="PRINTS" id="PR00411">
    <property type="entry name" value="PNDRDTASEI"/>
</dbReference>
<keyword evidence="16" id="KW-0520">NAD</keyword>
<evidence type="ECO:0000256" key="11">
    <source>
        <dbReference type="ARBA" id="ARBA00022723"/>
    </source>
</evidence>
<comment type="cofactor">
    <cofactor evidence="2">
        <name>FAD</name>
        <dbReference type="ChEBI" id="CHEBI:57692"/>
    </cofactor>
</comment>
<keyword evidence="10" id="KW-0285">Flavoprotein</keyword>
<evidence type="ECO:0000313" key="19">
    <source>
        <dbReference type="Proteomes" id="UP000029499"/>
    </source>
</evidence>
<keyword evidence="9" id="KW-0963">Cytoplasm</keyword>
<dbReference type="PRINTS" id="PR00368">
    <property type="entry name" value="FADPNR"/>
</dbReference>
<proteinExistence type="inferred from homology"/>
<dbReference type="RefSeq" id="WP_043188148.1">
    <property type="nucleotide sequence ID" value="NZ_CP009533.1"/>
</dbReference>
<dbReference type="PANTHER" id="PTHR43429">
    <property type="entry name" value="PYRIDINE NUCLEOTIDE-DISULFIDE OXIDOREDUCTASE DOMAIN-CONTAINING"/>
    <property type="match status" value="1"/>
</dbReference>
<dbReference type="Pfam" id="PF18113">
    <property type="entry name" value="Rbx_binding"/>
    <property type="match status" value="1"/>
</dbReference>
<reference evidence="18 19" key="1">
    <citation type="journal article" date="2015" name="J. Biotechnol.">
        <title>Complete genome sequence of Pseudomonas rhizosphaerae IH5T (=DSM 16299T), a phosphate-solubilizing rhizobacterium for bacterial biofertilizer.</title>
        <authorList>
            <person name="Kwak Y."/>
            <person name="Jung B.K."/>
            <person name="Shin J.H."/>
        </authorList>
    </citation>
    <scope>NUCLEOTIDE SEQUENCE [LARGE SCALE GENOMIC DNA]</scope>
    <source>
        <strain evidence="18">DSM 16299</strain>
    </source>
</reference>
<keyword evidence="15" id="KW-0408">Iron</keyword>
<dbReference type="Pfam" id="PF07992">
    <property type="entry name" value="Pyr_redox_2"/>
    <property type="match status" value="1"/>
</dbReference>
<evidence type="ECO:0000259" key="17">
    <source>
        <dbReference type="PROSITE" id="PS50903"/>
    </source>
</evidence>
<dbReference type="InterPro" id="IPR050260">
    <property type="entry name" value="FAD-bd_OxRdtase"/>
</dbReference>
<dbReference type="STRING" id="216142.LT40_07120"/>
<dbReference type="EMBL" id="CP009533">
    <property type="protein sequence ID" value="AIS17189.1"/>
    <property type="molecule type" value="Genomic_DNA"/>
</dbReference>
<evidence type="ECO:0000256" key="1">
    <source>
        <dbReference type="ARBA" id="ARBA00001965"/>
    </source>
</evidence>
<evidence type="ECO:0000256" key="4">
    <source>
        <dbReference type="ARBA" id="ARBA00004496"/>
    </source>
</evidence>
<comment type="subcellular location">
    <subcellularLocation>
        <location evidence="4">Cytoplasm</location>
    </subcellularLocation>
</comment>
<dbReference type="SUPFAM" id="SSF51905">
    <property type="entry name" value="FAD/NAD(P)-binding domain"/>
    <property type="match status" value="1"/>
</dbReference>
<gene>
    <name evidence="18" type="ORF">LT40_07120</name>
</gene>
<dbReference type="SUPFAM" id="SSF57802">
    <property type="entry name" value="Rubredoxin-like"/>
    <property type="match status" value="1"/>
</dbReference>
<dbReference type="eggNOG" id="COG1773">
    <property type="taxonomic scope" value="Bacteria"/>
</dbReference>
<dbReference type="Gene3D" id="3.50.50.60">
    <property type="entry name" value="FAD/NAD(P)-binding domain"/>
    <property type="match status" value="2"/>
</dbReference>
<dbReference type="AlphaFoldDB" id="A0A089YNM1"/>
<evidence type="ECO:0000256" key="6">
    <source>
        <dbReference type="ARBA" id="ARBA00005337"/>
    </source>
</evidence>
<sequence length="472" mass="50878">MKKWLCIICGWIYDEAVGWPDDGITPGTRWEDIPDDWVCPECKVGKADFEMLEISDSETAAIVPIIAPIAHAPIQAVVVQTPMPIGSTSVAEPIVIIGSGHAGYGLAQAIRKADPNVEICVLTSESGHRYYKPALSIALAQDKGAARLIDEAPFQIESRLSIRVYPHCLVERIDSKQKRIHTNFGEIGFGKLVIASGASPIRIPLDGSHDAMLSVNTLTDYELFRKKLPSAKSIAILGEGLIGCEFANDLASAGYQVHIIGLGAWPMGRLLPEPAGVHLQEKLSELGVKWSLKTTISSIQKRENDFNIELANGESLIADFVLSAVGLLPNVEFVRESGIECGRGVKVDARLQTSEKDIYAIGDCIEINGQLLPYLAPINEGIKALARTLLGEPTAVHYPLMPITVKTASAPLSLLPPPAGSTGDWYIDSLQDGLVASHKDQTGRVTGFVLLGRQAQKSRTDLLAKCQSLPIG</sequence>
<dbReference type="PRINTS" id="PR00163">
    <property type="entry name" value="RUBREDOXIN"/>
</dbReference>
<dbReference type="InterPro" id="IPR024934">
    <property type="entry name" value="Rubredoxin-like_dom"/>
</dbReference>
<evidence type="ECO:0000256" key="7">
    <source>
        <dbReference type="ARBA" id="ARBA00006442"/>
    </source>
</evidence>
<evidence type="ECO:0000313" key="18">
    <source>
        <dbReference type="EMBL" id="AIS17189.1"/>
    </source>
</evidence>
<keyword evidence="11" id="KW-0479">Metal-binding</keyword>
<dbReference type="OrthoDB" id="9808980at2"/>
<evidence type="ECO:0000256" key="2">
    <source>
        <dbReference type="ARBA" id="ARBA00001974"/>
    </source>
</evidence>
<name>A0A089YNM1_9PSED</name>
<comment type="function">
    <text evidence="3">Involved in the hydrocarbon hydroxylating system, which transfers electrons from NADH to rubredoxin reductase and then through rubredoxin to alkane 1 monooxygenase.</text>
</comment>
<dbReference type="FunFam" id="2.20.28.10:FF:000001">
    <property type="entry name" value="Rubredoxin"/>
    <property type="match status" value="1"/>
</dbReference>
<comment type="similarity">
    <text evidence="7">Belongs to the FAD-dependent oxidoreductase family.</text>
</comment>
<dbReference type="Gene3D" id="3.30.390.120">
    <property type="match status" value="1"/>
</dbReference>
<evidence type="ECO:0000256" key="9">
    <source>
        <dbReference type="ARBA" id="ARBA00022490"/>
    </source>
</evidence>
<dbReference type="Proteomes" id="UP000029499">
    <property type="component" value="Chromosome"/>
</dbReference>
<dbReference type="HOGENOM" id="CLU_003291_4_4_6"/>
<dbReference type="GO" id="GO:0005737">
    <property type="term" value="C:cytoplasm"/>
    <property type="evidence" value="ECO:0007669"/>
    <property type="project" value="UniProtKB-SubCell"/>
</dbReference>
<dbReference type="GO" id="GO:0016491">
    <property type="term" value="F:oxidoreductase activity"/>
    <property type="evidence" value="ECO:0007669"/>
    <property type="project" value="UniProtKB-KW"/>
</dbReference>
<comment type="cofactor">
    <cofactor evidence="1">
        <name>Fe(3+)</name>
        <dbReference type="ChEBI" id="CHEBI:29034"/>
    </cofactor>
</comment>
<dbReference type="KEGG" id="prh:LT40_07120"/>
<keyword evidence="14" id="KW-0560">Oxidoreductase</keyword>
<dbReference type="InterPro" id="IPR036188">
    <property type="entry name" value="FAD/NAD-bd_sf"/>
</dbReference>
<evidence type="ECO:0000256" key="5">
    <source>
        <dbReference type="ARBA" id="ARBA00004933"/>
    </source>
</evidence>